<feature type="compositionally biased region" description="Gly residues" evidence="1">
    <location>
        <begin position="42"/>
        <end position="52"/>
    </location>
</feature>
<sequence>MKKSIPSSLLILSLIAALSACGGGSDNAGNASSNSSGSSGSSSGGSSGGSSGAGSSAGLTEALKVFAESWTASQMVAGLHDFAVIAGNTGNCPKGGSVSYAGGTTSMNNCIRRFPADNAYQGAFSGVPNQIGSIKMLNFQSSGAIKVNVGDNLAVTQYQISSASFTATDDTSDSSKDVTQIGSGVASFSLGTGNYSMTAVAGNASNTGSSLSIANGFFYTRNNGAANRVVNLGNIVFGSESNGMTTRPTAGKYNVAVGGSSTACVNVSVQLISLSQLTITCEATKESRTLNWTDSDLKAALSAAQN</sequence>
<comment type="caution">
    <text evidence="3">The sequence shown here is derived from an EMBL/GenBank/DDBJ whole genome shotgun (WGS) entry which is preliminary data.</text>
</comment>
<evidence type="ECO:0000256" key="1">
    <source>
        <dbReference type="SAM" id="MobiDB-lite"/>
    </source>
</evidence>
<evidence type="ECO:0000313" key="4">
    <source>
        <dbReference type="Proteomes" id="UP000654304"/>
    </source>
</evidence>
<feature type="compositionally biased region" description="Low complexity" evidence="1">
    <location>
        <begin position="29"/>
        <end position="41"/>
    </location>
</feature>
<accession>A0ABR7A5K1</accession>
<evidence type="ECO:0000313" key="3">
    <source>
        <dbReference type="EMBL" id="MBC3932176.1"/>
    </source>
</evidence>
<reference evidence="3 4" key="1">
    <citation type="submission" date="2020-08" db="EMBL/GenBank/DDBJ databases">
        <title>Novel species isolated from subtropical streams in China.</title>
        <authorList>
            <person name="Lu H."/>
        </authorList>
    </citation>
    <scope>NUCLEOTIDE SEQUENCE [LARGE SCALE GENOMIC DNA]</scope>
    <source>
        <strain evidence="3 4">CY22W</strain>
    </source>
</reference>
<feature type="signal peptide" evidence="2">
    <location>
        <begin position="1"/>
        <end position="22"/>
    </location>
</feature>
<organism evidence="3 4">
    <name type="scientific">Undibacterium curvum</name>
    <dbReference type="NCBI Taxonomy" id="2762294"/>
    <lineage>
        <taxon>Bacteria</taxon>
        <taxon>Pseudomonadati</taxon>
        <taxon>Pseudomonadota</taxon>
        <taxon>Betaproteobacteria</taxon>
        <taxon>Burkholderiales</taxon>
        <taxon>Oxalobacteraceae</taxon>
        <taxon>Undibacterium</taxon>
    </lineage>
</organism>
<proteinExistence type="predicted"/>
<dbReference type="PROSITE" id="PS51257">
    <property type="entry name" value="PROKAR_LIPOPROTEIN"/>
    <property type="match status" value="1"/>
</dbReference>
<keyword evidence="4" id="KW-1185">Reference proteome</keyword>
<dbReference type="RefSeq" id="WP_186903859.1">
    <property type="nucleotide sequence ID" value="NZ_JACOGD010000005.1"/>
</dbReference>
<name>A0ABR7A5K1_9BURK</name>
<keyword evidence="2" id="KW-0732">Signal</keyword>
<dbReference type="Proteomes" id="UP000654304">
    <property type="component" value="Unassembled WGS sequence"/>
</dbReference>
<evidence type="ECO:0008006" key="5">
    <source>
        <dbReference type="Google" id="ProtNLM"/>
    </source>
</evidence>
<feature type="region of interest" description="Disordered" evidence="1">
    <location>
        <begin position="29"/>
        <end position="52"/>
    </location>
</feature>
<protein>
    <recommendedName>
        <fullName evidence="5">Lipoprotein</fullName>
    </recommendedName>
</protein>
<dbReference type="EMBL" id="JACOGD010000005">
    <property type="protein sequence ID" value="MBC3932176.1"/>
    <property type="molecule type" value="Genomic_DNA"/>
</dbReference>
<feature type="chain" id="PRO_5047366000" description="Lipoprotein" evidence="2">
    <location>
        <begin position="23"/>
        <end position="306"/>
    </location>
</feature>
<gene>
    <name evidence="3" type="ORF">H8K43_10860</name>
</gene>
<evidence type="ECO:0000256" key="2">
    <source>
        <dbReference type="SAM" id="SignalP"/>
    </source>
</evidence>